<dbReference type="InterPro" id="IPR014199">
    <property type="entry name" value="Spore_YtxC"/>
</dbReference>
<sequence length="295" mass="34932">MGAYQISVPGHNSEEVNHLRRLLQNKLQHWDPVGQTIRLEEKWVGDRTVFRLSHLRMGKQPEKNLRLCLGTAVAEYILTVDEPELIRGIISREFHPKHREEMDQVTEYTFHLLHENETDEGDRSFDQRKEKMVRTVVRYLSQHRNLAVDGFVRFRLKKYHRVLVKLVEHAIDEYLLDKEYQEFIDLLKYFVLVQKSKVPMVHVIHTGKRKFQVLEADGRPLRLKEMDVVVQEMMDHSYSQEDLIVSTLLTVAPERIILHTRHDKENVIRTLMQIFEGRVVVCHGCPECRSRSHSQ</sequence>
<organism evidence="1 2">
    <name type="scientific">Marinithermofilum abyssi</name>
    <dbReference type="NCBI Taxonomy" id="1571185"/>
    <lineage>
        <taxon>Bacteria</taxon>
        <taxon>Bacillati</taxon>
        <taxon>Bacillota</taxon>
        <taxon>Bacilli</taxon>
        <taxon>Bacillales</taxon>
        <taxon>Thermoactinomycetaceae</taxon>
        <taxon>Marinithermofilum</taxon>
    </lineage>
</organism>
<name>A0A8J2VBZ8_9BACL</name>
<comment type="caution">
    <text evidence="1">The sequence shown here is derived from an EMBL/GenBank/DDBJ whole genome shotgun (WGS) entry which is preliminary data.</text>
</comment>
<protein>
    <recommendedName>
        <fullName evidence="3">Sporulation protein YtxC</fullName>
    </recommendedName>
</protein>
<accession>A0A8J2VBZ8</accession>
<evidence type="ECO:0008006" key="3">
    <source>
        <dbReference type="Google" id="ProtNLM"/>
    </source>
</evidence>
<reference evidence="1" key="2">
    <citation type="submission" date="2020-09" db="EMBL/GenBank/DDBJ databases">
        <authorList>
            <person name="Sun Q."/>
            <person name="Zhou Y."/>
        </authorList>
    </citation>
    <scope>NUCLEOTIDE SEQUENCE</scope>
    <source>
        <strain evidence="1">CGMCC 1.15179</strain>
    </source>
</reference>
<evidence type="ECO:0000313" key="1">
    <source>
        <dbReference type="EMBL" id="GGE17611.1"/>
    </source>
</evidence>
<evidence type="ECO:0000313" key="2">
    <source>
        <dbReference type="Proteomes" id="UP000625210"/>
    </source>
</evidence>
<dbReference type="Pfam" id="PF08812">
    <property type="entry name" value="YtxC"/>
    <property type="match status" value="1"/>
</dbReference>
<proteinExistence type="predicted"/>
<reference evidence="1" key="1">
    <citation type="journal article" date="2014" name="Int. J. Syst. Evol. Microbiol.">
        <title>Complete genome sequence of Corynebacterium casei LMG S-19264T (=DSM 44701T), isolated from a smear-ripened cheese.</title>
        <authorList>
            <consortium name="US DOE Joint Genome Institute (JGI-PGF)"/>
            <person name="Walter F."/>
            <person name="Albersmeier A."/>
            <person name="Kalinowski J."/>
            <person name="Ruckert C."/>
        </authorList>
    </citation>
    <scope>NUCLEOTIDE SEQUENCE</scope>
    <source>
        <strain evidence="1">CGMCC 1.15179</strain>
    </source>
</reference>
<dbReference type="Proteomes" id="UP000625210">
    <property type="component" value="Unassembled WGS sequence"/>
</dbReference>
<dbReference type="EMBL" id="BMHQ01000006">
    <property type="protein sequence ID" value="GGE17611.1"/>
    <property type="molecule type" value="Genomic_DNA"/>
</dbReference>
<dbReference type="AlphaFoldDB" id="A0A8J2VBZ8"/>
<gene>
    <name evidence="1" type="ORF">GCM10011571_19160</name>
</gene>
<dbReference type="RefSeq" id="WP_188647671.1">
    <property type="nucleotide sequence ID" value="NZ_BMHQ01000006.1"/>
</dbReference>
<keyword evidence="2" id="KW-1185">Reference proteome</keyword>